<organism evidence="1">
    <name type="scientific">Glycine max</name>
    <name type="common">Soybean</name>
    <name type="synonym">Glycine hispida</name>
    <dbReference type="NCBI Taxonomy" id="3847"/>
    <lineage>
        <taxon>Eukaryota</taxon>
        <taxon>Viridiplantae</taxon>
        <taxon>Streptophyta</taxon>
        <taxon>Embryophyta</taxon>
        <taxon>Tracheophyta</taxon>
        <taxon>Spermatophyta</taxon>
        <taxon>Magnoliopsida</taxon>
        <taxon>eudicotyledons</taxon>
        <taxon>Gunneridae</taxon>
        <taxon>Pentapetalae</taxon>
        <taxon>rosids</taxon>
        <taxon>fabids</taxon>
        <taxon>Fabales</taxon>
        <taxon>Fabaceae</taxon>
        <taxon>Papilionoideae</taxon>
        <taxon>50 kb inversion clade</taxon>
        <taxon>NPAAA clade</taxon>
        <taxon>indigoferoid/millettioid clade</taxon>
        <taxon>Phaseoleae</taxon>
        <taxon>Glycine</taxon>
        <taxon>Glycine subgen. Soja</taxon>
    </lineage>
</organism>
<sequence length="192" mass="22947">MEPEFWDKNPFKATAKAFPTGFHFKPTAINKSRTFYELILVDSNSVSIKHFKDPKDQTLNTYSTILILKVLQPRHFGSDLNKGKKISVPFDPVGYTYWDYVDAWTKVFWHQNTRFKHSWLISFKTNTIYNFPNWFLQWWNFFGPIPEIFPEQVQQGFAQFRKQFNSQESQIPVDLFLHFCFVMDFFMAISLQ</sequence>
<evidence type="ECO:0000313" key="2">
    <source>
        <dbReference type="EnsemblPlants" id="KRH71591"/>
    </source>
</evidence>
<dbReference type="EnsemblPlants" id="KRH71591">
    <property type="protein sequence ID" value="KRH71591"/>
    <property type="gene ID" value="GLYMA_02G157500"/>
</dbReference>
<evidence type="ECO:0000313" key="3">
    <source>
        <dbReference type="Proteomes" id="UP000008827"/>
    </source>
</evidence>
<dbReference type="PANTHER" id="PTHR46249">
    <property type="entry name" value="CCHC-TYPE DOMAIN-CONTAINING PROTEIN-RELATED"/>
    <property type="match status" value="1"/>
</dbReference>
<reference evidence="1 2" key="1">
    <citation type="journal article" date="2010" name="Nature">
        <title>Genome sequence of the palaeopolyploid soybean.</title>
        <authorList>
            <person name="Schmutz J."/>
            <person name="Cannon S.B."/>
            <person name="Schlueter J."/>
            <person name="Ma J."/>
            <person name="Mitros T."/>
            <person name="Nelson W."/>
            <person name="Hyten D.L."/>
            <person name="Song Q."/>
            <person name="Thelen J.J."/>
            <person name="Cheng J."/>
            <person name="Xu D."/>
            <person name="Hellsten U."/>
            <person name="May G.D."/>
            <person name="Yu Y."/>
            <person name="Sakurai T."/>
            <person name="Umezawa T."/>
            <person name="Bhattacharyya M.K."/>
            <person name="Sandhu D."/>
            <person name="Valliyodan B."/>
            <person name="Lindquist E."/>
            <person name="Peto M."/>
            <person name="Grant D."/>
            <person name="Shu S."/>
            <person name="Goodstein D."/>
            <person name="Barry K."/>
            <person name="Futrell-Griggs M."/>
            <person name="Abernathy B."/>
            <person name="Du J."/>
            <person name="Tian Z."/>
            <person name="Zhu L."/>
            <person name="Gill N."/>
            <person name="Joshi T."/>
            <person name="Libault M."/>
            <person name="Sethuraman A."/>
            <person name="Zhang X.-C."/>
            <person name="Shinozaki K."/>
            <person name="Nguyen H.T."/>
            <person name="Wing R.A."/>
            <person name="Cregan P."/>
            <person name="Specht J."/>
            <person name="Grimwood J."/>
            <person name="Rokhsar D."/>
            <person name="Stacey G."/>
            <person name="Shoemaker R.C."/>
            <person name="Jackson S.A."/>
        </authorList>
    </citation>
    <scope>NUCLEOTIDE SEQUENCE</scope>
    <source>
        <strain evidence="2">cv. Williams 82</strain>
        <tissue evidence="1">Callus</tissue>
    </source>
</reference>
<accession>A0A0R0KXF6</accession>
<keyword evidence="3" id="KW-1185">Reference proteome</keyword>
<gene>
    <name evidence="1" type="ORF">GLYMA_02G157500</name>
</gene>
<name>A0A0R0KXF6_SOYBN</name>
<reference evidence="2" key="2">
    <citation type="submission" date="2018-02" db="UniProtKB">
        <authorList>
            <consortium name="EnsemblPlants"/>
        </authorList>
    </citation>
    <scope>IDENTIFICATION</scope>
    <source>
        <strain evidence="2">Williams 82</strain>
    </source>
</reference>
<dbReference type="InParanoid" id="A0A0R0KXF6"/>
<proteinExistence type="predicted"/>
<evidence type="ECO:0000313" key="1">
    <source>
        <dbReference type="EMBL" id="KRH71591.1"/>
    </source>
</evidence>
<reference evidence="1" key="3">
    <citation type="submission" date="2018-07" db="EMBL/GenBank/DDBJ databases">
        <title>WGS assembly of Glycine max.</title>
        <authorList>
            <person name="Schmutz J."/>
            <person name="Cannon S."/>
            <person name="Schlueter J."/>
            <person name="Ma J."/>
            <person name="Mitros T."/>
            <person name="Nelson W."/>
            <person name="Hyten D."/>
            <person name="Song Q."/>
            <person name="Thelen J."/>
            <person name="Cheng J."/>
            <person name="Xu D."/>
            <person name="Hellsten U."/>
            <person name="May G."/>
            <person name="Yu Y."/>
            <person name="Sakurai T."/>
            <person name="Umezawa T."/>
            <person name="Bhattacharyya M."/>
            <person name="Sandhu D."/>
            <person name="Valliyodan B."/>
            <person name="Lindquist E."/>
            <person name="Peto M."/>
            <person name="Grant D."/>
            <person name="Shu S."/>
            <person name="Goodstein D."/>
            <person name="Barry K."/>
            <person name="Futrell-Griggs M."/>
            <person name="Abernathy B."/>
            <person name="Du J."/>
            <person name="Tian Z."/>
            <person name="Zhu L."/>
            <person name="Gill N."/>
            <person name="Joshi T."/>
            <person name="Libault M."/>
            <person name="Sethuraman A."/>
            <person name="Zhang X."/>
            <person name="Shinozaki K."/>
            <person name="Nguyen H."/>
            <person name="Wing R."/>
            <person name="Cregan P."/>
            <person name="Specht J."/>
            <person name="Grimwood J."/>
            <person name="Rokhsar D."/>
            <person name="Stacey G."/>
            <person name="Shoemaker R."/>
            <person name="Jackson S."/>
        </authorList>
    </citation>
    <scope>NUCLEOTIDE SEQUENCE</scope>
    <source>
        <tissue evidence="1">Callus</tissue>
    </source>
</reference>
<dbReference type="Gramene" id="KRH71591">
    <property type="protein sequence ID" value="KRH71591"/>
    <property type="gene ID" value="GLYMA_02G157500"/>
</dbReference>
<dbReference type="Proteomes" id="UP000008827">
    <property type="component" value="Chromosome 2"/>
</dbReference>
<dbReference type="EMBL" id="CM000835">
    <property type="protein sequence ID" value="KRH71591.1"/>
    <property type="molecule type" value="Genomic_DNA"/>
</dbReference>
<dbReference type="OMA" id="MYNSQNT"/>
<dbReference type="PANTHER" id="PTHR46249:SF31">
    <property type="entry name" value="AMINOTRANSFERASE-LIKE PLANT MOBILE DOMAIN-CONTAINING PROTEIN"/>
    <property type="match status" value="1"/>
</dbReference>
<dbReference type="AlphaFoldDB" id="A0A0R0KXF6"/>
<protein>
    <submittedName>
        <fullName evidence="1 2">Uncharacterized protein</fullName>
    </submittedName>
</protein>